<evidence type="ECO:0000259" key="1">
    <source>
        <dbReference type="PROSITE" id="PS50097"/>
    </source>
</evidence>
<dbReference type="InterPro" id="IPR011333">
    <property type="entry name" value="SKP1/BTB/POZ_sf"/>
</dbReference>
<sequence length="257" mass="29629">MTSELKFNFGNMSLSTIHSDDMQDRKCPRQNATEARSEKNVPFIEEDAFSDIVLVVEGKRLYTSRSLLSMSSPVLTRLLQSPEFKEKRDIPLTGKKHEHILELLYILHPAYQRKLSDQSIFMILSLAEEYQIWNLKQKCEESLLLCLNNEKNQNEELLLKCLHASDEFKLFALWTKCLQIISKPSLSMTSLQRSSGYENLSRFLKSMLEAFKGTTREEVLKPATHPTMSSGRRDSTLFVNETNLKKAYSTSFTQTKS</sequence>
<dbReference type="OrthoDB" id="6102704at2759"/>
<gene>
    <name evidence="2" type="ORF">MCOR_21879</name>
</gene>
<dbReference type="PANTHER" id="PTHR22744:SF17">
    <property type="entry name" value="BTB DOMAIN-CONTAINING PROTEIN"/>
    <property type="match status" value="1"/>
</dbReference>
<dbReference type="EMBL" id="CACVKT020003882">
    <property type="protein sequence ID" value="CAC5386442.1"/>
    <property type="molecule type" value="Genomic_DNA"/>
</dbReference>
<dbReference type="PROSITE" id="PS50097">
    <property type="entry name" value="BTB"/>
    <property type="match status" value="1"/>
</dbReference>
<name>A0A6J8BS98_MYTCO</name>
<feature type="domain" description="BTB" evidence="1">
    <location>
        <begin position="50"/>
        <end position="105"/>
    </location>
</feature>
<organism evidence="2 3">
    <name type="scientific">Mytilus coruscus</name>
    <name type="common">Sea mussel</name>
    <dbReference type="NCBI Taxonomy" id="42192"/>
    <lineage>
        <taxon>Eukaryota</taxon>
        <taxon>Metazoa</taxon>
        <taxon>Spiralia</taxon>
        <taxon>Lophotrochozoa</taxon>
        <taxon>Mollusca</taxon>
        <taxon>Bivalvia</taxon>
        <taxon>Autobranchia</taxon>
        <taxon>Pteriomorphia</taxon>
        <taxon>Mytilida</taxon>
        <taxon>Mytiloidea</taxon>
        <taxon>Mytilidae</taxon>
        <taxon>Mytilinae</taxon>
        <taxon>Mytilus</taxon>
    </lineage>
</organism>
<proteinExistence type="predicted"/>
<dbReference type="PANTHER" id="PTHR22744">
    <property type="entry name" value="HELIX LOOP HELIX PROTEIN 21-RELATED"/>
    <property type="match status" value="1"/>
</dbReference>
<dbReference type="Proteomes" id="UP000507470">
    <property type="component" value="Unassembled WGS sequence"/>
</dbReference>
<accession>A0A6J8BS98</accession>
<protein>
    <recommendedName>
        <fullName evidence="1">BTB domain-containing protein</fullName>
    </recommendedName>
</protein>
<dbReference type="Gene3D" id="3.30.710.10">
    <property type="entry name" value="Potassium Channel Kv1.1, Chain A"/>
    <property type="match status" value="1"/>
</dbReference>
<dbReference type="Pfam" id="PF00651">
    <property type="entry name" value="BTB"/>
    <property type="match status" value="1"/>
</dbReference>
<dbReference type="SMART" id="SM00225">
    <property type="entry name" value="BTB"/>
    <property type="match status" value="1"/>
</dbReference>
<keyword evidence="3" id="KW-1185">Reference proteome</keyword>
<dbReference type="InterPro" id="IPR000210">
    <property type="entry name" value="BTB/POZ_dom"/>
</dbReference>
<dbReference type="AlphaFoldDB" id="A0A6J8BS98"/>
<reference evidence="2 3" key="1">
    <citation type="submission" date="2020-06" db="EMBL/GenBank/DDBJ databases">
        <authorList>
            <person name="Li R."/>
            <person name="Bekaert M."/>
        </authorList>
    </citation>
    <scope>NUCLEOTIDE SEQUENCE [LARGE SCALE GENOMIC DNA]</scope>
    <source>
        <strain evidence="3">wild</strain>
    </source>
</reference>
<dbReference type="SUPFAM" id="SSF54695">
    <property type="entry name" value="POZ domain"/>
    <property type="match status" value="1"/>
</dbReference>
<evidence type="ECO:0000313" key="2">
    <source>
        <dbReference type="EMBL" id="CAC5386442.1"/>
    </source>
</evidence>
<evidence type="ECO:0000313" key="3">
    <source>
        <dbReference type="Proteomes" id="UP000507470"/>
    </source>
</evidence>